<dbReference type="SUPFAM" id="SSF46689">
    <property type="entry name" value="Homeodomain-like"/>
    <property type="match status" value="1"/>
</dbReference>
<dbReference type="RefSeq" id="WP_406794333.1">
    <property type="nucleotide sequence ID" value="NZ_JBJHZX010000051.1"/>
</dbReference>
<dbReference type="EMBL" id="JBJHZX010000051">
    <property type="protein sequence ID" value="MFL0198227.1"/>
    <property type="molecule type" value="Genomic_DNA"/>
</dbReference>
<protein>
    <submittedName>
        <fullName evidence="2">Helix-turn-helix domain-containing protein</fullName>
    </submittedName>
</protein>
<evidence type="ECO:0000313" key="3">
    <source>
        <dbReference type="Proteomes" id="UP001623660"/>
    </source>
</evidence>
<dbReference type="Proteomes" id="UP001623660">
    <property type="component" value="Unassembled WGS sequence"/>
</dbReference>
<organism evidence="2 3">
    <name type="scientific">Candidatus Clostridium eludens</name>
    <dbReference type="NCBI Taxonomy" id="3381663"/>
    <lineage>
        <taxon>Bacteria</taxon>
        <taxon>Bacillati</taxon>
        <taxon>Bacillota</taxon>
        <taxon>Clostridia</taxon>
        <taxon>Eubacteriales</taxon>
        <taxon>Clostridiaceae</taxon>
        <taxon>Clostridium</taxon>
    </lineage>
</organism>
<evidence type="ECO:0000313" key="2">
    <source>
        <dbReference type="EMBL" id="MFL0198227.1"/>
    </source>
</evidence>
<proteinExistence type="predicted"/>
<dbReference type="Gene3D" id="1.10.10.60">
    <property type="entry name" value="Homeodomain-like"/>
    <property type="match status" value="1"/>
</dbReference>
<dbReference type="Pfam" id="PF13936">
    <property type="entry name" value="HTH_38"/>
    <property type="match status" value="1"/>
</dbReference>
<evidence type="ECO:0000259" key="1">
    <source>
        <dbReference type="Pfam" id="PF13936"/>
    </source>
</evidence>
<feature type="domain" description="Transposase IS30-like HTH" evidence="1">
    <location>
        <begin position="15"/>
        <end position="57"/>
    </location>
</feature>
<reference evidence="2 3" key="1">
    <citation type="submission" date="2024-11" db="EMBL/GenBank/DDBJ databases">
        <authorList>
            <person name="Heng Y.C."/>
            <person name="Lim A.C.H."/>
            <person name="Lee J.K.Y."/>
            <person name="Kittelmann S."/>
        </authorList>
    </citation>
    <scope>NUCLEOTIDE SEQUENCE [LARGE SCALE GENOMIC DNA]</scope>
    <source>
        <strain evidence="2 3">WILCCON 0269</strain>
    </source>
</reference>
<gene>
    <name evidence="2" type="ORF">ACJDU8_22080</name>
</gene>
<dbReference type="InterPro" id="IPR009057">
    <property type="entry name" value="Homeodomain-like_sf"/>
</dbReference>
<sequence>MGDDEYKKLMPRFQHGKILSANDIAQIEKLHLQGLSLRKIAKQFKVSHQTVQRVLKQEY</sequence>
<name>A0ABW8SR56_9CLOT</name>
<keyword evidence="3" id="KW-1185">Reference proteome</keyword>
<dbReference type="InterPro" id="IPR025246">
    <property type="entry name" value="IS30-like_HTH"/>
</dbReference>
<accession>A0ABW8SR56</accession>
<comment type="caution">
    <text evidence="2">The sequence shown here is derived from an EMBL/GenBank/DDBJ whole genome shotgun (WGS) entry which is preliminary data.</text>
</comment>